<keyword evidence="5 9" id="KW-0812">Transmembrane</keyword>
<evidence type="ECO:0000256" key="1">
    <source>
        <dbReference type="ARBA" id="ARBA00004429"/>
    </source>
</evidence>
<feature type="transmembrane region" description="Helical" evidence="9">
    <location>
        <begin position="309"/>
        <end position="328"/>
    </location>
</feature>
<comment type="similarity">
    <text evidence="8">Belongs to the TsuA/YedE (TC 9.B.102) family.</text>
</comment>
<evidence type="ECO:0000313" key="11">
    <source>
        <dbReference type="EMBL" id="WCZ32984.1"/>
    </source>
</evidence>
<evidence type="ECO:0000256" key="6">
    <source>
        <dbReference type="ARBA" id="ARBA00022989"/>
    </source>
</evidence>
<feature type="transmembrane region" description="Helical" evidence="9">
    <location>
        <begin position="39"/>
        <end position="63"/>
    </location>
</feature>
<feature type="domain" description="UPF0033" evidence="10">
    <location>
        <begin position="399"/>
        <end position="423"/>
    </location>
</feature>
<feature type="transmembrane region" description="Helical" evidence="9">
    <location>
        <begin position="69"/>
        <end position="92"/>
    </location>
</feature>
<feature type="transmembrane region" description="Helical" evidence="9">
    <location>
        <begin position="189"/>
        <end position="208"/>
    </location>
</feature>
<feature type="transmembrane region" description="Helical" evidence="9">
    <location>
        <begin position="238"/>
        <end position="257"/>
    </location>
</feature>
<name>A0ABY7UAL9_9CORY</name>
<dbReference type="InterPro" id="IPR001455">
    <property type="entry name" value="TusA-like"/>
</dbReference>
<dbReference type="RefSeq" id="WP_022863249.1">
    <property type="nucleotide sequence ID" value="NZ_ATVG01000008.1"/>
</dbReference>
<gene>
    <name evidence="11" type="ORF">CMASS_07770</name>
</gene>
<dbReference type="InterPro" id="IPR007272">
    <property type="entry name" value="Sulf_transp_TsuA/YedE"/>
</dbReference>
<proteinExistence type="inferred from homology"/>
<dbReference type="PROSITE" id="PS01148">
    <property type="entry name" value="UPF0033"/>
    <property type="match status" value="1"/>
</dbReference>
<accession>A0ABY7UAL9</accession>
<evidence type="ECO:0000256" key="7">
    <source>
        <dbReference type="ARBA" id="ARBA00023136"/>
    </source>
</evidence>
<evidence type="ECO:0000256" key="8">
    <source>
        <dbReference type="ARBA" id="ARBA00035655"/>
    </source>
</evidence>
<keyword evidence="7 9" id="KW-0472">Membrane</keyword>
<feature type="transmembrane region" description="Helical" evidence="9">
    <location>
        <begin position="277"/>
        <end position="297"/>
    </location>
</feature>
<feature type="transmembrane region" description="Helical" evidence="9">
    <location>
        <begin position="148"/>
        <end position="169"/>
    </location>
</feature>
<dbReference type="CDD" id="cd00291">
    <property type="entry name" value="SirA_YedF_YeeD"/>
    <property type="match status" value="1"/>
</dbReference>
<protein>
    <submittedName>
        <fullName evidence="11">Inner membrane protein</fullName>
    </submittedName>
</protein>
<evidence type="ECO:0000256" key="9">
    <source>
        <dbReference type="SAM" id="Phobius"/>
    </source>
</evidence>
<keyword evidence="12" id="KW-1185">Reference proteome</keyword>
<evidence type="ECO:0000259" key="10">
    <source>
        <dbReference type="PROSITE" id="PS01148"/>
    </source>
</evidence>
<sequence length="469" mass="48951">MLATGLLVGLAFGFVLQRGRFCVTGMLRDIVMNKTWRGFTALMILISVHSVGLTALISTGVITPEFSNFAPVAVVAGGFIFGLGIILAGGCASGTWYRSAEGLVGSWIALLLYGISAAAMKSGPLASFTDWMKHWNTPVTTIHGALGISPWVLVFVVCAITFFMVRYYLRKDAGRQRFALGRAWYQKPLHQYVAAVLVAIIGTVAFPLSAAAGRNDGLGITTPTADLVRYSATGDEKYANWGVMLVLGLLVGAFIAAKAAGEFRVRVPDAQTATRAVWGGILMGVGASLAGGCTVGNGMVQTSLFSVQGWVALLCIGLGVATGAKLWLRPAAAPRSSAGPAYNGASIDRDEQATEDAVLAGGPNFADATGAVALKPRTAETEPGAELGVRSLGDGHFYLNQVGAVCPFPLIEAKQAMAQLDRGDALVIDFDCTQATDSIPAWAADAGHTVTDLHHTGDAGWQITVVKGA</sequence>
<feature type="transmembrane region" description="Helical" evidence="9">
    <location>
        <begin position="104"/>
        <end position="128"/>
    </location>
</feature>
<comment type="subcellular location">
    <subcellularLocation>
        <location evidence="1">Cell inner membrane</location>
        <topology evidence="1">Multi-pass membrane protein</topology>
    </subcellularLocation>
</comment>
<keyword evidence="6 9" id="KW-1133">Transmembrane helix</keyword>
<dbReference type="PANTHER" id="PTHR30574:SF1">
    <property type="entry name" value="SULPHUR TRANSPORT DOMAIN-CONTAINING PROTEIN"/>
    <property type="match status" value="1"/>
</dbReference>
<dbReference type="InterPro" id="IPR036868">
    <property type="entry name" value="TusA-like_sf"/>
</dbReference>
<keyword evidence="3" id="KW-1003">Cell membrane</keyword>
<evidence type="ECO:0000256" key="5">
    <source>
        <dbReference type="ARBA" id="ARBA00022692"/>
    </source>
</evidence>
<dbReference type="EMBL" id="CP063189">
    <property type="protein sequence ID" value="WCZ32984.1"/>
    <property type="molecule type" value="Genomic_DNA"/>
</dbReference>
<dbReference type="Proteomes" id="UP001220064">
    <property type="component" value="Chromosome"/>
</dbReference>
<dbReference type="Pfam" id="PF01206">
    <property type="entry name" value="TusA"/>
    <property type="match status" value="1"/>
</dbReference>
<dbReference type="PANTHER" id="PTHR30574">
    <property type="entry name" value="INNER MEMBRANE PROTEIN YEDE"/>
    <property type="match status" value="1"/>
</dbReference>
<evidence type="ECO:0000256" key="2">
    <source>
        <dbReference type="ARBA" id="ARBA00022448"/>
    </source>
</evidence>
<evidence type="ECO:0000256" key="4">
    <source>
        <dbReference type="ARBA" id="ARBA00022519"/>
    </source>
</evidence>
<evidence type="ECO:0000256" key="3">
    <source>
        <dbReference type="ARBA" id="ARBA00022475"/>
    </source>
</evidence>
<reference evidence="11 12" key="1">
    <citation type="submission" date="2020-10" db="EMBL/GenBank/DDBJ databases">
        <title>Complete genome sequence of Corynebacterium massiliense DSM 45435, type strain of Corynebacterium massiliense.</title>
        <authorList>
            <person name="Busche T."/>
            <person name="Kalinowski J."/>
            <person name="Ruckert C."/>
        </authorList>
    </citation>
    <scope>NUCLEOTIDE SEQUENCE [LARGE SCALE GENOMIC DNA]</scope>
    <source>
        <strain evidence="11 12">DSM 45435</strain>
    </source>
</reference>
<organism evidence="11 12">
    <name type="scientific">Corynebacterium massiliense DSM 45435</name>
    <dbReference type="NCBI Taxonomy" id="1121364"/>
    <lineage>
        <taxon>Bacteria</taxon>
        <taxon>Bacillati</taxon>
        <taxon>Actinomycetota</taxon>
        <taxon>Actinomycetes</taxon>
        <taxon>Mycobacteriales</taxon>
        <taxon>Corynebacteriaceae</taxon>
        <taxon>Corynebacterium</taxon>
    </lineage>
</organism>
<dbReference type="SUPFAM" id="SSF64307">
    <property type="entry name" value="SirA-like"/>
    <property type="match status" value="1"/>
</dbReference>
<dbReference type="Pfam" id="PF04143">
    <property type="entry name" value="Sulf_transp"/>
    <property type="match status" value="1"/>
</dbReference>
<feature type="transmembrane region" description="Helical" evidence="9">
    <location>
        <begin position="6"/>
        <end position="27"/>
    </location>
</feature>
<keyword evidence="4" id="KW-0997">Cell inner membrane</keyword>
<keyword evidence="2" id="KW-0813">Transport</keyword>
<dbReference type="Gene3D" id="3.30.110.40">
    <property type="entry name" value="TusA-like domain"/>
    <property type="match status" value="1"/>
</dbReference>
<evidence type="ECO:0000313" key="12">
    <source>
        <dbReference type="Proteomes" id="UP001220064"/>
    </source>
</evidence>